<dbReference type="Pfam" id="PF03150">
    <property type="entry name" value="CCP_MauG"/>
    <property type="match status" value="1"/>
</dbReference>
<dbReference type="RefSeq" id="WP_302713843.1">
    <property type="nucleotide sequence ID" value="NZ_JAULRT010000060.1"/>
</dbReference>
<dbReference type="InterPro" id="IPR051395">
    <property type="entry name" value="Cytochrome_c_Peroxidase/MauG"/>
</dbReference>
<keyword evidence="5" id="KW-0560">Oxidoreductase</keyword>
<dbReference type="PANTHER" id="PTHR30600:SF10">
    <property type="entry name" value="BLL6722 PROTEIN"/>
    <property type="match status" value="1"/>
</dbReference>
<dbReference type="Proteomes" id="UP001168380">
    <property type="component" value="Unassembled WGS sequence"/>
</dbReference>
<feature type="domain" description="Cytochrome c" evidence="8">
    <location>
        <begin position="305"/>
        <end position="473"/>
    </location>
</feature>
<keyword evidence="10" id="KW-1185">Reference proteome</keyword>
<dbReference type="SUPFAM" id="SSF46626">
    <property type="entry name" value="Cytochrome c"/>
    <property type="match status" value="2"/>
</dbReference>
<keyword evidence="9" id="KW-0575">Peroxidase</keyword>
<comment type="caution">
    <text evidence="9">The sequence shown here is derived from an EMBL/GenBank/DDBJ whole genome shotgun (WGS) entry which is preliminary data.</text>
</comment>
<keyword evidence="2 7" id="KW-0349">Heme</keyword>
<evidence type="ECO:0000256" key="4">
    <source>
        <dbReference type="ARBA" id="ARBA00022729"/>
    </source>
</evidence>
<keyword evidence="4" id="KW-0732">Signal</keyword>
<evidence type="ECO:0000256" key="6">
    <source>
        <dbReference type="ARBA" id="ARBA00023004"/>
    </source>
</evidence>
<dbReference type="PROSITE" id="PS51007">
    <property type="entry name" value="CYTC"/>
    <property type="match status" value="1"/>
</dbReference>
<dbReference type="InterPro" id="IPR036909">
    <property type="entry name" value="Cyt_c-like_dom_sf"/>
</dbReference>
<dbReference type="GO" id="GO:0004601">
    <property type="term" value="F:peroxidase activity"/>
    <property type="evidence" value="ECO:0007669"/>
    <property type="project" value="UniProtKB-KW"/>
</dbReference>
<proteinExistence type="predicted"/>
<reference evidence="9" key="1">
    <citation type="submission" date="2023-07" db="EMBL/GenBank/DDBJ databases">
        <title>Gilvimarinus algae sp. nov., isolated from the surface of Kelp.</title>
        <authorList>
            <person name="Sun Y.Y."/>
            <person name="Gong Y."/>
            <person name="Du Z.J."/>
        </authorList>
    </citation>
    <scope>NUCLEOTIDE SEQUENCE</scope>
    <source>
        <strain evidence="9">SDUM040014</strain>
    </source>
</reference>
<keyword evidence="6 7" id="KW-0408">Iron</keyword>
<evidence type="ECO:0000256" key="2">
    <source>
        <dbReference type="ARBA" id="ARBA00022617"/>
    </source>
</evidence>
<dbReference type="InterPro" id="IPR004852">
    <property type="entry name" value="Di-haem_cyt_c_peroxidsae"/>
</dbReference>
<dbReference type="PANTHER" id="PTHR30600">
    <property type="entry name" value="CYTOCHROME C PEROXIDASE-RELATED"/>
    <property type="match status" value="1"/>
</dbReference>
<evidence type="ECO:0000256" key="1">
    <source>
        <dbReference type="ARBA" id="ARBA00004196"/>
    </source>
</evidence>
<protein>
    <submittedName>
        <fullName evidence="9">Cytochrome c peroxidase</fullName>
    </submittedName>
</protein>
<dbReference type="EMBL" id="JAULRT010000060">
    <property type="protein sequence ID" value="MDO3383124.1"/>
    <property type="molecule type" value="Genomic_DNA"/>
</dbReference>
<comment type="subcellular location">
    <subcellularLocation>
        <location evidence="1">Cell envelope</location>
    </subcellularLocation>
</comment>
<keyword evidence="3 7" id="KW-0479">Metal-binding</keyword>
<dbReference type="InterPro" id="IPR009056">
    <property type="entry name" value="Cyt_c-like_dom"/>
</dbReference>
<evidence type="ECO:0000256" key="7">
    <source>
        <dbReference type="PROSITE-ProRule" id="PRU00433"/>
    </source>
</evidence>
<name>A0ABT8TI11_9GAMM</name>
<sequence length="510" mass="55048">MTIVNALPGRIGLVWGLLLAVGLTGCGGSDSTSSSELPNQLDLELRTEINTHQLTGDPSTGRELPSIDSPKAQLGMQLFYSKALSGDMDTACVTCHHPMLGGGDDLALSVGVDAEYQDLLGLGRLHSQDGDHFDGGPTVPRNAPTTFNIGMWDKVLFHDGRVESLSGTARKGGADGAGIRTPDVAYGSADPDAGTSLAVAQARFPVTSPEEMKNFGWFDGASNQQVRQYLQERLGGYGNPPGGHLSTNHWLELFVAAYGNAQSTPESVITFANVADALAAYESSQVFVDTPWKAYVQGNEEALTASQKRGALLFYRSVEQGGADCAACHSGDFFTDEQFHNVAMIQIGRGKGNGEDGSEDFGRFRETGEEKDRFAFRTPTLLNVTATGPWGHAGAFSTMEGFIRQHLDPERGFYEYDWAQLDGNVQVTHAERNSLKALNHWLALLESGQSLLPVVSLDDGQVTDLVNFMEALTDPCVEVRECMAPWIPDEAMPDPDDMRLDGMDLDGNYL</sequence>
<accession>A0ABT8TI11</accession>
<dbReference type="Gene3D" id="1.10.760.10">
    <property type="entry name" value="Cytochrome c-like domain"/>
    <property type="match status" value="2"/>
</dbReference>
<evidence type="ECO:0000256" key="3">
    <source>
        <dbReference type="ARBA" id="ARBA00022723"/>
    </source>
</evidence>
<evidence type="ECO:0000256" key="5">
    <source>
        <dbReference type="ARBA" id="ARBA00023002"/>
    </source>
</evidence>
<gene>
    <name evidence="9" type="ORF">QWI16_13170</name>
</gene>
<evidence type="ECO:0000313" key="9">
    <source>
        <dbReference type="EMBL" id="MDO3383124.1"/>
    </source>
</evidence>
<organism evidence="9 10">
    <name type="scientific">Gilvimarinus algae</name>
    <dbReference type="NCBI Taxonomy" id="3058037"/>
    <lineage>
        <taxon>Bacteria</taxon>
        <taxon>Pseudomonadati</taxon>
        <taxon>Pseudomonadota</taxon>
        <taxon>Gammaproteobacteria</taxon>
        <taxon>Cellvibrionales</taxon>
        <taxon>Cellvibrionaceae</taxon>
        <taxon>Gilvimarinus</taxon>
    </lineage>
</organism>
<evidence type="ECO:0000313" key="10">
    <source>
        <dbReference type="Proteomes" id="UP001168380"/>
    </source>
</evidence>
<evidence type="ECO:0000259" key="8">
    <source>
        <dbReference type="PROSITE" id="PS51007"/>
    </source>
</evidence>